<dbReference type="InterPro" id="IPR018849">
    <property type="entry name" value="Urb2/Npa2_C"/>
</dbReference>
<sequence>MSTNGPTSAKGSSKKRKRLSTPSVRGDAEAAVDMGRNRRNLCVVVPGRTWILSFPFGTKTKIELAFNFVGSDCSGDGRGREPLQAGRVISFMSDWVQPVLISSDQEKSKTLFFPDTCLDYRLWIVLKFCMEKSAINVSHNLLRPITRAMVHGSSLVDSDKDPRAGEDSSGFYEVFAECLSLLFSSHGRSFNAAGLELWVSCAVAAVGLLLKILSSDESSFLSKDKLSALSILMLEQFASFLRFHPSPKNIFRSFVDRLLEPLVALLSLVHAKGGKRDHEYAGSLLTAVENALSNGLCHPAHISGFVSLRSSNLKTEVEEPKTFNESYHRHFFVKLQKIVTEKKVTLMGGLGHVFHLFITNLRNKRRVSTSFKVIHKSDKHQTMPEQEHASGKLLFEVFIQFMEPLFHDCGKFTEMDLSVAGASWETVLMESYWTIRSINDILEGVMREKIYDRTQDSPEGDHCNFLKKVYEMVVIICRKVYVFWLSISSVCEAGSSNILVLIAKELIVSIGYFLEIEYNVVGDDLAGIWLMMLSYLAVSECTGAKSDDSRLTNEILRVGCQMIKMYSDIRQASRPIFALCEAVRFFRFDDDGSETGRSTFFPCGRLSPDACRKAVMTLICSQDLRFATSNAIKSIPEGQAGGCVHQLKLDFTDALGWLRAVLLKTSVNSYVNFHVETEIFGILSEMYSAVLESLSVTASNSIFVGNSINDLMAAVRSLSDHVGLLDTSWVFVCFFRLYVSCRSLYLQVISLMPPDSSKKAASAMGNSFIISSGKDWEGEEGCTAEGYFSWIVNPSISLVAMTTAFSESFLTKHVTIVSPLVYVLNVMALQRLIDLNRQLKGLSYLVQRNNRMVQMRVYGDVGHLPQKQNRKLKHFVKITRQEAVDLTNFMTEFLHLLPPKRDSEFIEVERVGECSEGLREHAWDLAVCSLNERKSLKKFSSLLVHHWIAYVRNCWRDTVEQETREPYSKMLHSAPLVLLRHLASRLSSLLKTLVLPLVSHAFGDDLDLSSLPDWSDVLVRLGKGPVCSMGTGNVSDSYSALLLFDSVSSNSGYQEDSTKRKGLPSLKPEVGACQGLLNLLCKLPDVYIDQRSLTAVVRYILHLERLLVSALLSCYDGCSCFQYDLLNLFVCCRRTLRHLLVTSFKDYAADKMSSIVDVLFGSLSTIQWLLKSVSGLVGLPVSHFGDRPTSEVNMMFFVLMDHTSYLFLALGEREMYMGVQSVHSGEKLLEEPVRDGLTEQSSLCGVDAYSSFSGNLDAWKSLTAVATFLEEETKASLLILRSYGNSDQEISVISVKWNNISCMLSCLQGFLWGLLSAVGVVDGKCFIENTSILSCISELYKYTDVFEEFVDCCLVSSRSCMLNYLSRSHFPTFDEAGISRDEGEVAPKIYHLIGEKSNGSMFYSDGDGELHHLRLSLLQSLLKGENPDVGFSIRQIFMSAAALLKLRHVPSFLKVPKSQNDSNYLPSISTGILVTTSDFILSNMTEILGTSQSRDFVWMDGILKYLEVLGSCFPVANSGLSDHLYSKMVDMHLRAMGKCISLQGKAATLASHETVSDTMTLQSEVGECDNYMYSVDQQGHKLNEFKSRLRMSFKELIRKPLRSDIVLLFQTLESVLVGGIQDGGRVSAIVAAGVEFFDLVFDSFSGDKLFGIIKGRVQNLVGSLFNIILHLQSPLIFCRKASTYGRREIDPDPGSTIPDEKYSVKNGSMPCRAVLACTVVSFQTFSSAQLFPVPSGALRFTDSGESISIEDIDHHIVDTRFFVDLYAACCRLLCTVVRHQKSETAQCIALLEDSVNTLLTCLESLHEDNARQKSSFVLDIKEAVTCASFLRRVYEEVWSLYGC</sequence>
<proteinExistence type="predicted"/>
<accession>A0A7I8IDS2</accession>
<reference evidence="3 4" key="1">
    <citation type="submission" date="2019-12" db="EMBL/GenBank/DDBJ databases">
        <authorList>
            <person name="Scholz U."/>
            <person name="Mascher M."/>
            <person name="Fiebig A."/>
        </authorList>
    </citation>
    <scope>NUCLEOTIDE SEQUENCE</scope>
</reference>
<dbReference type="Proteomes" id="UP001189122">
    <property type="component" value="Unassembled WGS sequence"/>
</dbReference>
<feature type="domain" description="Nucleolar 27S pre-rRNA processing Urb2/Npa2 C-terminal" evidence="2">
    <location>
        <begin position="1721"/>
        <end position="1837"/>
    </location>
</feature>
<evidence type="ECO:0000259" key="2">
    <source>
        <dbReference type="Pfam" id="PF10441"/>
    </source>
</evidence>
<dbReference type="PANTHER" id="PTHR15682:SF2">
    <property type="entry name" value="UNHEALTHY RIBOSOME BIOGENESIS PROTEIN 2 HOMOLOG"/>
    <property type="match status" value="1"/>
</dbReference>
<dbReference type="EMBL" id="CACRZD030000002">
    <property type="protein sequence ID" value="CAA6655938.1"/>
    <property type="molecule type" value="Genomic_DNA"/>
</dbReference>
<keyword evidence="4" id="KW-1185">Reference proteome</keyword>
<gene>
    <name evidence="3" type="ORF">SI7747_02002478</name>
</gene>
<feature type="region of interest" description="Disordered" evidence="1">
    <location>
        <begin position="1"/>
        <end position="29"/>
    </location>
</feature>
<name>A0A7I8IDS2_SPIIN</name>
<dbReference type="GO" id="GO:0005730">
    <property type="term" value="C:nucleolus"/>
    <property type="evidence" value="ECO:0007669"/>
    <property type="project" value="TreeGrafter"/>
</dbReference>
<dbReference type="Pfam" id="PF10441">
    <property type="entry name" value="Urb2"/>
    <property type="match status" value="1"/>
</dbReference>
<evidence type="ECO:0000313" key="3">
    <source>
        <dbReference type="EMBL" id="CAA2616255.1"/>
    </source>
</evidence>
<protein>
    <recommendedName>
        <fullName evidence="2">Nucleolar 27S pre-rRNA processing Urb2/Npa2 C-terminal domain-containing protein</fullName>
    </recommendedName>
</protein>
<dbReference type="PANTHER" id="PTHR15682">
    <property type="entry name" value="UNHEALTHY RIBOSOME BIOGENESIS PROTEIN 2 HOMOLOG"/>
    <property type="match status" value="1"/>
</dbReference>
<evidence type="ECO:0000313" key="4">
    <source>
        <dbReference type="Proteomes" id="UP001189122"/>
    </source>
</evidence>
<evidence type="ECO:0000256" key="1">
    <source>
        <dbReference type="SAM" id="MobiDB-lite"/>
    </source>
</evidence>
<organism evidence="3">
    <name type="scientific">Spirodela intermedia</name>
    <name type="common">Intermediate duckweed</name>
    <dbReference type="NCBI Taxonomy" id="51605"/>
    <lineage>
        <taxon>Eukaryota</taxon>
        <taxon>Viridiplantae</taxon>
        <taxon>Streptophyta</taxon>
        <taxon>Embryophyta</taxon>
        <taxon>Tracheophyta</taxon>
        <taxon>Spermatophyta</taxon>
        <taxon>Magnoliopsida</taxon>
        <taxon>Liliopsida</taxon>
        <taxon>Araceae</taxon>
        <taxon>Lemnoideae</taxon>
        <taxon>Spirodela</taxon>
    </lineage>
</organism>
<feature type="compositionally biased region" description="Polar residues" evidence="1">
    <location>
        <begin position="1"/>
        <end position="11"/>
    </location>
</feature>
<dbReference type="GO" id="GO:0042254">
    <property type="term" value="P:ribosome biogenesis"/>
    <property type="evidence" value="ECO:0007669"/>
    <property type="project" value="TreeGrafter"/>
</dbReference>
<dbReference type="EMBL" id="LR743589">
    <property type="protein sequence ID" value="CAA2616255.1"/>
    <property type="molecule type" value="Genomic_DNA"/>
</dbReference>
<dbReference type="InterPro" id="IPR052609">
    <property type="entry name" value="Ribosome_Biogenesis_Reg"/>
</dbReference>